<evidence type="ECO:0000256" key="10">
    <source>
        <dbReference type="ARBA" id="ARBA00022553"/>
    </source>
</evidence>
<dbReference type="STRING" id="1140003.OMY_00576"/>
<dbReference type="PROSITE" id="PS51101">
    <property type="entry name" value="PTS_EIIB_TYPE_4"/>
    <property type="match status" value="1"/>
</dbReference>
<gene>
    <name evidence="21" type="ORF">I573_00569</name>
</gene>
<keyword evidence="9" id="KW-0963">Cytoplasm</keyword>
<evidence type="ECO:0000313" key="21">
    <source>
        <dbReference type="EMBL" id="EOT87513.1"/>
    </source>
</evidence>
<dbReference type="InterPro" id="IPR004701">
    <property type="entry name" value="PTS_EIIA_man-typ"/>
</dbReference>
<dbReference type="PANTHER" id="PTHR33799">
    <property type="entry name" value="PTS PERMEASE-RELATED-RELATED"/>
    <property type="match status" value="1"/>
</dbReference>
<dbReference type="Pfam" id="PF03610">
    <property type="entry name" value="EIIA-man"/>
    <property type="match status" value="1"/>
</dbReference>
<keyword evidence="22" id="KW-1185">Reference proteome</keyword>
<evidence type="ECO:0000256" key="2">
    <source>
        <dbReference type="ARBA" id="ARBA00004236"/>
    </source>
</evidence>
<dbReference type="InterPro" id="IPR051471">
    <property type="entry name" value="Bacterial_PTS_sugar_comp"/>
</dbReference>
<dbReference type="EC" id="2.7.1.191" evidence="5"/>
<dbReference type="OrthoDB" id="9788818at2"/>
<evidence type="ECO:0000256" key="16">
    <source>
        <dbReference type="ARBA" id="ARBA00023757"/>
    </source>
</evidence>
<dbReference type="CDD" id="cd00006">
    <property type="entry name" value="PTS_IIA_man"/>
    <property type="match status" value="1"/>
</dbReference>
<dbReference type="SUPFAM" id="SSF53062">
    <property type="entry name" value="PTS system fructose IIA component-like"/>
    <property type="match status" value="1"/>
</dbReference>
<dbReference type="eggNOG" id="COG3444">
    <property type="taxonomic scope" value="Bacteria"/>
</dbReference>
<comment type="caution">
    <text evidence="21">The sequence shown here is derived from an EMBL/GenBank/DDBJ whole genome shotgun (WGS) entry which is preliminary data.</text>
</comment>
<dbReference type="PROSITE" id="PS51096">
    <property type="entry name" value="PTS_EIIA_TYPE_4"/>
    <property type="match status" value="1"/>
</dbReference>
<keyword evidence="14" id="KW-0418">Kinase</keyword>
<evidence type="ECO:0000256" key="12">
    <source>
        <dbReference type="ARBA" id="ARBA00022679"/>
    </source>
</evidence>
<dbReference type="eggNOG" id="COG2893">
    <property type="taxonomic scope" value="Bacteria"/>
</dbReference>
<feature type="domain" description="PTS EIIA type-4" evidence="19">
    <location>
        <begin position="1"/>
        <end position="117"/>
    </location>
</feature>
<dbReference type="GO" id="GO:0016301">
    <property type="term" value="F:kinase activity"/>
    <property type="evidence" value="ECO:0007669"/>
    <property type="project" value="UniProtKB-KW"/>
</dbReference>
<evidence type="ECO:0000256" key="8">
    <source>
        <dbReference type="ARBA" id="ARBA00022475"/>
    </source>
</evidence>
<reference evidence="21 22" key="1">
    <citation type="submission" date="2013-03" db="EMBL/GenBank/DDBJ databases">
        <title>The Genome Sequence of Enterococcus sulfureus ATCC_49903 (PacBio/Illumina hybrid assembly).</title>
        <authorList>
            <consortium name="The Broad Institute Genomics Platform"/>
            <consortium name="The Broad Institute Genome Sequencing Center for Infectious Disease"/>
            <person name="Earl A."/>
            <person name="Russ C."/>
            <person name="Gilmore M."/>
            <person name="Surin D."/>
            <person name="Walker B."/>
            <person name="Young S."/>
            <person name="Zeng Q."/>
            <person name="Gargeya S."/>
            <person name="Fitzgerald M."/>
            <person name="Haas B."/>
            <person name="Abouelleil A."/>
            <person name="Allen A.W."/>
            <person name="Alvarado L."/>
            <person name="Arachchi H.M."/>
            <person name="Berlin A.M."/>
            <person name="Chapman S.B."/>
            <person name="Gainer-Dewar J."/>
            <person name="Goldberg J."/>
            <person name="Griggs A."/>
            <person name="Gujja S."/>
            <person name="Hansen M."/>
            <person name="Howarth C."/>
            <person name="Imamovic A."/>
            <person name="Ireland A."/>
            <person name="Larimer J."/>
            <person name="McCowan C."/>
            <person name="Murphy C."/>
            <person name="Pearson M."/>
            <person name="Poon T.W."/>
            <person name="Priest M."/>
            <person name="Roberts A."/>
            <person name="Saif S."/>
            <person name="Shea T."/>
            <person name="Sisk P."/>
            <person name="Sykes S."/>
            <person name="Wortman J."/>
            <person name="Nusbaum C."/>
            <person name="Birren B."/>
        </authorList>
    </citation>
    <scope>NUCLEOTIDE SEQUENCE [LARGE SCALE GENOMIC DNA]</scope>
    <source>
        <strain evidence="21 22">ATCC 49903</strain>
    </source>
</reference>
<sequence length="306" mass="33344">MRTILLISHGDMAHGVKSTLEMIIGKQDTIHALSLNEGEDNLIFEERLLKKMKTFTGEVLIIADLLGGTPCNTAIKHYVDDPNVTVIAGLSLPLVIEGATNFSLSNQELIKSARQGILDVKMALTQVEPEPENPIAKKDYSHYAGKAVIVNARIDERLIHGQVAGIWTTSLDTQRIIVANADAANDPLQKSSLRLAAPSTMRLSVLAPGKAAENINKGKYGKQRIFLLFKTPNDVLDFVNAGGKIETLTVGNISYKDGAKEITKSIKLMPQEETIFTTLADSGMTIKAQLVPNDPAIDFIKKMNDK</sequence>
<dbReference type="Gene3D" id="3.40.50.510">
    <property type="entry name" value="Phosphotransferase system, mannose-type IIA component"/>
    <property type="match status" value="1"/>
</dbReference>
<dbReference type="AlphaFoldDB" id="S0PFT0"/>
<dbReference type="PATRIC" id="fig|1140003.3.peg.571"/>
<dbReference type="GO" id="GO:0005737">
    <property type="term" value="C:cytoplasm"/>
    <property type="evidence" value="ECO:0007669"/>
    <property type="project" value="UniProtKB-SubCell"/>
</dbReference>
<evidence type="ECO:0000256" key="7">
    <source>
        <dbReference type="ARBA" id="ARBA00022448"/>
    </source>
</evidence>
<dbReference type="InterPro" id="IPR033887">
    <property type="entry name" value="PTS_IIA_man"/>
</dbReference>
<evidence type="ECO:0000313" key="22">
    <source>
        <dbReference type="Proteomes" id="UP000015961"/>
    </source>
</evidence>
<keyword evidence="7" id="KW-0813">Transport</keyword>
<keyword evidence="13" id="KW-0598">Phosphotransferase system</keyword>
<dbReference type="Pfam" id="PF03830">
    <property type="entry name" value="PTSIIB_sorb"/>
    <property type="match status" value="1"/>
</dbReference>
<evidence type="ECO:0000256" key="9">
    <source>
        <dbReference type="ARBA" id="ARBA00022490"/>
    </source>
</evidence>
<protein>
    <recommendedName>
        <fullName evidence="6">PTS system mannose-specific EIIAB component</fullName>
        <ecNumber evidence="5">2.7.1.191</ecNumber>
    </recommendedName>
    <alternativeName>
        <fullName evidence="18">EIIAB-Man</fullName>
    </alternativeName>
    <alternativeName>
        <fullName evidence="17">EIII-Man</fullName>
    </alternativeName>
</protein>
<keyword evidence="10" id="KW-0597">Phosphoprotein</keyword>
<keyword evidence="11" id="KW-0762">Sugar transport</keyword>
<dbReference type="InterPro" id="IPR036667">
    <property type="entry name" value="PTS_IIB_sorbose-sp_sf"/>
</dbReference>
<keyword evidence="8" id="KW-1003">Cell membrane</keyword>
<dbReference type="GO" id="GO:0009401">
    <property type="term" value="P:phosphoenolpyruvate-dependent sugar phosphotransferase system"/>
    <property type="evidence" value="ECO:0007669"/>
    <property type="project" value="UniProtKB-KW"/>
</dbReference>
<feature type="domain" description="PTS EIIB type-4" evidence="20">
    <location>
        <begin position="145"/>
        <end position="306"/>
    </location>
</feature>
<dbReference type="CDD" id="cd00001">
    <property type="entry name" value="PTS_IIB_man"/>
    <property type="match status" value="1"/>
</dbReference>
<dbReference type="PANTHER" id="PTHR33799:SF1">
    <property type="entry name" value="PTS SYSTEM MANNOSE-SPECIFIC EIIAB COMPONENT-RELATED"/>
    <property type="match status" value="1"/>
</dbReference>
<comment type="subcellular location">
    <subcellularLocation>
        <location evidence="2">Cell membrane</location>
    </subcellularLocation>
    <subcellularLocation>
        <location evidence="3">Cytoplasm</location>
    </subcellularLocation>
</comment>
<evidence type="ECO:0000256" key="11">
    <source>
        <dbReference type="ARBA" id="ARBA00022597"/>
    </source>
</evidence>
<proteinExistence type="predicted"/>
<keyword evidence="15" id="KW-0472">Membrane</keyword>
<evidence type="ECO:0000256" key="14">
    <source>
        <dbReference type="ARBA" id="ARBA00022777"/>
    </source>
</evidence>
<comment type="catalytic activity">
    <reaction evidence="1">
        <text>D-mannose(out) + N(pros)-phospho-L-histidyl-[protein] = D-mannose 6-phosphate(in) + L-histidyl-[protein]</text>
        <dbReference type="Rhea" id="RHEA:49232"/>
        <dbReference type="Rhea" id="RHEA-COMP:9745"/>
        <dbReference type="Rhea" id="RHEA-COMP:9746"/>
        <dbReference type="ChEBI" id="CHEBI:4208"/>
        <dbReference type="ChEBI" id="CHEBI:29979"/>
        <dbReference type="ChEBI" id="CHEBI:58735"/>
        <dbReference type="ChEBI" id="CHEBI:64837"/>
        <dbReference type="EC" id="2.7.1.191"/>
    </reaction>
</comment>
<dbReference type="Proteomes" id="UP000015961">
    <property type="component" value="Unassembled WGS sequence"/>
</dbReference>
<evidence type="ECO:0000256" key="3">
    <source>
        <dbReference type="ARBA" id="ARBA00004496"/>
    </source>
</evidence>
<name>S0PFT0_9ENTE</name>
<evidence type="ECO:0000256" key="4">
    <source>
        <dbReference type="ARBA" id="ARBA00011738"/>
    </source>
</evidence>
<evidence type="ECO:0000256" key="1">
    <source>
        <dbReference type="ARBA" id="ARBA00000514"/>
    </source>
</evidence>
<dbReference type="GO" id="GO:0005886">
    <property type="term" value="C:plasma membrane"/>
    <property type="evidence" value="ECO:0007669"/>
    <property type="project" value="UniProtKB-SubCell"/>
</dbReference>
<organism evidence="21 22">
    <name type="scientific">Enterococcus sulfureus ATCC 49903</name>
    <dbReference type="NCBI Taxonomy" id="1140003"/>
    <lineage>
        <taxon>Bacteria</taxon>
        <taxon>Bacillati</taxon>
        <taxon>Bacillota</taxon>
        <taxon>Bacilli</taxon>
        <taxon>Lactobacillales</taxon>
        <taxon>Enterococcaceae</taxon>
        <taxon>Enterococcus</taxon>
    </lineage>
</organism>
<accession>S0PFT0</accession>
<dbReference type="InterPro" id="IPR036662">
    <property type="entry name" value="PTS_EIIA_man-typ_sf"/>
</dbReference>
<evidence type="ECO:0000256" key="15">
    <source>
        <dbReference type="ARBA" id="ARBA00023136"/>
    </source>
</evidence>
<evidence type="ECO:0000256" key="18">
    <source>
        <dbReference type="ARBA" id="ARBA00032197"/>
    </source>
</evidence>
<evidence type="ECO:0000256" key="5">
    <source>
        <dbReference type="ARBA" id="ARBA00011929"/>
    </source>
</evidence>
<evidence type="ECO:0000259" key="20">
    <source>
        <dbReference type="PROSITE" id="PS51101"/>
    </source>
</evidence>
<evidence type="ECO:0000256" key="17">
    <source>
        <dbReference type="ARBA" id="ARBA00030229"/>
    </source>
</evidence>
<evidence type="ECO:0000259" key="19">
    <source>
        <dbReference type="PROSITE" id="PS51096"/>
    </source>
</evidence>
<dbReference type="Gene3D" id="3.40.35.10">
    <property type="entry name" value="Phosphotransferase system, sorbose subfamily IIB component"/>
    <property type="match status" value="1"/>
</dbReference>
<comment type="function">
    <text evidence="16">The phosphoenolpyruvate-dependent sugar phosphotransferase system (sugar PTS), a major carbohydrate active transport system, catalyzes the phosphorylation of incoming sugar substrates concomitantly with their translocation across the cell membrane. The enzyme II ManXYZ PTS system is involved in mannose transport.</text>
</comment>
<dbReference type="RefSeq" id="WP_016185067.1">
    <property type="nucleotide sequence ID" value="NZ_ASWO01000001.1"/>
</dbReference>
<dbReference type="InterPro" id="IPR004720">
    <property type="entry name" value="PTS_IIB_sorbose-sp"/>
</dbReference>
<comment type="subunit">
    <text evidence="4">Homodimer.</text>
</comment>
<evidence type="ECO:0000256" key="13">
    <source>
        <dbReference type="ARBA" id="ARBA00022683"/>
    </source>
</evidence>
<dbReference type="GO" id="GO:0008982">
    <property type="term" value="F:protein-N(PI)-phosphohistidine-sugar phosphotransferase activity"/>
    <property type="evidence" value="ECO:0007669"/>
    <property type="project" value="InterPro"/>
</dbReference>
<evidence type="ECO:0000256" key="6">
    <source>
        <dbReference type="ARBA" id="ARBA00021685"/>
    </source>
</evidence>
<keyword evidence="12" id="KW-0808">Transferase</keyword>
<dbReference type="EMBL" id="ASWO01000001">
    <property type="protein sequence ID" value="EOT87513.1"/>
    <property type="molecule type" value="Genomic_DNA"/>
</dbReference>
<dbReference type="SUPFAM" id="SSF52728">
    <property type="entry name" value="PTS IIb component"/>
    <property type="match status" value="1"/>
</dbReference>